<evidence type="ECO:0000313" key="9">
    <source>
        <dbReference type="EMBL" id="TWT54919.1"/>
    </source>
</evidence>
<dbReference type="EMBL" id="SJPI01000001">
    <property type="protein sequence ID" value="TWT54919.1"/>
    <property type="molecule type" value="Genomic_DNA"/>
</dbReference>
<dbReference type="InterPro" id="IPR051679">
    <property type="entry name" value="DASS-Related_Transporters"/>
</dbReference>
<dbReference type="InterPro" id="IPR004680">
    <property type="entry name" value="Cit_transptr-like_dom"/>
</dbReference>
<feature type="transmembrane region" description="Helical" evidence="7">
    <location>
        <begin position="530"/>
        <end position="549"/>
    </location>
</feature>
<dbReference type="PANTHER" id="PTHR43652">
    <property type="entry name" value="BASIC AMINO ACID ANTIPORTER YFCC-RELATED"/>
    <property type="match status" value="1"/>
</dbReference>
<keyword evidence="10" id="KW-1185">Reference proteome</keyword>
<evidence type="ECO:0000256" key="6">
    <source>
        <dbReference type="ARBA" id="ARBA00023136"/>
    </source>
</evidence>
<dbReference type="FunFam" id="3.30.70.1450:FF:000009">
    <property type="entry name" value="SLC13 family permease"/>
    <property type="match status" value="1"/>
</dbReference>
<keyword evidence="4" id="KW-0677">Repeat</keyword>
<dbReference type="PROSITE" id="PS51202">
    <property type="entry name" value="RCK_C"/>
    <property type="match status" value="2"/>
</dbReference>
<feature type="transmembrane region" description="Helical" evidence="7">
    <location>
        <begin position="135"/>
        <end position="160"/>
    </location>
</feature>
<feature type="transmembrane region" description="Helical" evidence="7">
    <location>
        <begin position="490"/>
        <end position="518"/>
    </location>
</feature>
<dbReference type="Pfam" id="PF03600">
    <property type="entry name" value="CitMHS"/>
    <property type="match status" value="1"/>
</dbReference>
<dbReference type="Gene3D" id="3.30.70.1450">
    <property type="entry name" value="Regulator of K+ conductance, C-terminal domain"/>
    <property type="match status" value="2"/>
</dbReference>
<accession>A0A5C5WXC7</accession>
<evidence type="ECO:0000256" key="3">
    <source>
        <dbReference type="ARBA" id="ARBA00022692"/>
    </source>
</evidence>
<feature type="transmembrane region" description="Helical" evidence="7">
    <location>
        <begin position="48"/>
        <end position="70"/>
    </location>
</feature>
<feature type="transmembrane region" description="Helical" evidence="7">
    <location>
        <begin position="180"/>
        <end position="200"/>
    </location>
</feature>
<dbReference type="InterPro" id="IPR031312">
    <property type="entry name" value="Na/sul_symport_CS"/>
</dbReference>
<reference evidence="9 10" key="1">
    <citation type="submission" date="2019-02" db="EMBL/GenBank/DDBJ databases">
        <title>Deep-cultivation of Planctomycetes and their phenomic and genomic characterization uncovers novel biology.</title>
        <authorList>
            <person name="Wiegand S."/>
            <person name="Jogler M."/>
            <person name="Boedeker C."/>
            <person name="Pinto D."/>
            <person name="Vollmers J."/>
            <person name="Rivas-Marin E."/>
            <person name="Kohn T."/>
            <person name="Peeters S.H."/>
            <person name="Heuer A."/>
            <person name="Rast P."/>
            <person name="Oberbeckmann S."/>
            <person name="Bunk B."/>
            <person name="Jeske O."/>
            <person name="Meyerdierks A."/>
            <person name="Storesund J.E."/>
            <person name="Kallscheuer N."/>
            <person name="Luecker S."/>
            <person name="Lage O.M."/>
            <person name="Pohl T."/>
            <person name="Merkel B.J."/>
            <person name="Hornburger P."/>
            <person name="Mueller R.-W."/>
            <person name="Bruemmer F."/>
            <person name="Labrenz M."/>
            <person name="Spormann A.M."/>
            <person name="Op Den Camp H."/>
            <person name="Overmann J."/>
            <person name="Amann R."/>
            <person name="Jetten M.S.M."/>
            <person name="Mascher T."/>
            <person name="Medema M.H."/>
            <person name="Devos D.P."/>
            <person name="Kaster A.-K."/>
            <person name="Ovreas L."/>
            <person name="Rohde M."/>
            <person name="Galperin M.Y."/>
            <person name="Jogler C."/>
        </authorList>
    </citation>
    <scope>NUCLEOTIDE SEQUENCE [LARGE SCALE GENOMIC DNA]</scope>
    <source>
        <strain evidence="9 10">Pla22</strain>
    </source>
</reference>
<organism evidence="9 10">
    <name type="scientific">Rubripirellula amarantea</name>
    <dbReference type="NCBI Taxonomy" id="2527999"/>
    <lineage>
        <taxon>Bacteria</taxon>
        <taxon>Pseudomonadati</taxon>
        <taxon>Planctomycetota</taxon>
        <taxon>Planctomycetia</taxon>
        <taxon>Pirellulales</taxon>
        <taxon>Pirellulaceae</taxon>
        <taxon>Rubripirellula</taxon>
    </lineage>
</organism>
<sequence>MNYEAWLTLSVVGVLLLALLKNLAPTDVLFVAATTILAVAGIISPEEAFAGFSNSGVLTVAFLFVVVAGLRETGVLDHVGHHVLGKAKSRGQAFFRLSVAVMPMSALLNNTPIVAMFVPIVMDWCRRNQVSPSKLLIPLSYLTILGGTCTVIGTSTNLVVNGLMIENGLPGMGMLELGKIGVPYAIVGALYLFFLGGKLLPDRAELLEQLGEARRDYVIEMSVESNCRLVGKTVEDAGLRQLPGLFLIEIERNSEAITPVRPEDRIESGDQLIFAGVVSGIIELEKIAGLVPVAESSVELSVSERRNRRMCEVVVSQNSSLNGMTIRDAEFRSRFGAVVLAVHRFERRLEGKLGDIQLQPGDTLLMQTQPDFVQAHRHDPAFYLVSMVDQWRPVRRDRAWIALTVFMILIVLMVTNWIPISIATGLAAVMMVALRCLSSDGARQSIEWQLLITIAASFGVGVALQNSGAASGIANVIVENTQTLGPLAALVMLYCSASILTEVITNNAAAVLLFPFCLELAKLYCVDARPFLIALTLAASASFMTPIGYQTNMMVYGPGGYRFADFLRIGAPLNVVLGIVAVILVPWFWPF</sequence>
<dbReference type="GO" id="GO:0006813">
    <property type="term" value="P:potassium ion transport"/>
    <property type="evidence" value="ECO:0007669"/>
    <property type="project" value="InterPro"/>
</dbReference>
<evidence type="ECO:0000256" key="4">
    <source>
        <dbReference type="ARBA" id="ARBA00022737"/>
    </source>
</evidence>
<dbReference type="PROSITE" id="PS01271">
    <property type="entry name" value="NA_SULFATE"/>
    <property type="match status" value="1"/>
</dbReference>
<feature type="domain" description="RCK C-terminal" evidence="8">
    <location>
        <begin position="298"/>
        <end position="382"/>
    </location>
</feature>
<dbReference type="GO" id="GO:0005886">
    <property type="term" value="C:plasma membrane"/>
    <property type="evidence" value="ECO:0007669"/>
    <property type="project" value="TreeGrafter"/>
</dbReference>
<evidence type="ECO:0000259" key="8">
    <source>
        <dbReference type="PROSITE" id="PS51202"/>
    </source>
</evidence>
<feature type="domain" description="RCK C-terminal" evidence="8">
    <location>
        <begin position="205"/>
        <end position="290"/>
    </location>
</feature>
<dbReference type="PANTHER" id="PTHR43652:SF2">
    <property type="entry name" value="BASIC AMINO ACID ANTIPORTER YFCC-RELATED"/>
    <property type="match status" value="1"/>
</dbReference>
<proteinExistence type="predicted"/>
<dbReference type="GO" id="GO:0008324">
    <property type="term" value="F:monoatomic cation transmembrane transporter activity"/>
    <property type="evidence" value="ECO:0007669"/>
    <property type="project" value="InterPro"/>
</dbReference>
<evidence type="ECO:0000256" key="7">
    <source>
        <dbReference type="SAM" id="Phobius"/>
    </source>
</evidence>
<keyword evidence="5 7" id="KW-1133">Transmembrane helix</keyword>
<gene>
    <name evidence="9" type="primary">ybiR</name>
    <name evidence="9" type="ORF">Pla22_25730</name>
</gene>
<keyword evidence="6 7" id="KW-0472">Membrane</keyword>
<dbReference type="Pfam" id="PF02080">
    <property type="entry name" value="TrkA_C"/>
    <property type="match status" value="2"/>
</dbReference>
<dbReference type="InterPro" id="IPR036721">
    <property type="entry name" value="RCK_C_sf"/>
</dbReference>
<feature type="transmembrane region" description="Helical" evidence="7">
    <location>
        <begin position="569"/>
        <end position="589"/>
    </location>
</feature>
<evidence type="ECO:0000256" key="1">
    <source>
        <dbReference type="ARBA" id="ARBA00004141"/>
    </source>
</evidence>
<dbReference type="InterPro" id="IPR006037">
    <property type="entry name" value="RCK_C"/>
</dbReference>
<evidence type="ECO:0000313" key="10">
    <source>
        <dbReference type="Proteomes" id="UP000316598"/>
    </source>
</evidence>
<dbReference type="AlphaFoldDB" id="A0A5C5WXC7"/>
<feature type="transmembrane region" description="Helical" evidence="7">
    <location>
        <begin position="397"/>
        <end position="414"/>
    </location>
</feature>
<evidence type="ECO:0000256" key="5">
    <source>
        <dbReference type="ARBA" id="ARBA00022989"/>
    </source>
</evidence>
<evidence type="ECO:0000256" key="2">
    <source>
        <dbReference type="ARBA" id="ARBA00022448"/>
    </source>
</evidence>
<keyword evidence="2" id="KW-0813">Transport</keyword>
<keyword evidence="3 7" id="KW-0812">Transmembrane</keyword>
<protein>
    <submittedName>
        <fullName evidence="9">Inner membrane protein YbiR</fullName>
    </submittedName>
</protein>
<dbReference type="Proteomes" id="UP000316598">
    <property type="component" value="Unassembled WGS sequence"/>
</dbReference>
<name>A0A5C5WXC7_9BACT</name>
<feature type="transmembrane region" description="Helical" evidence="7">
    <location>
        <begin position="450"/>
        <end position="478"/>
    </location>
</feature>
<comment type="subcellular location">
    <subcellularLocation>
        <location evidence="1">Membrane</location>
        <topology evidence="1">Multi-pass membrane protein</topology>
    </subcellularLocation>
</comment>
<dbReference type="SUPFAM" id="SSF116726">
    <property type="entry name" value="TrkA C-terminal domain-like"/>
    <property type="match status" value="2"/>
</dbReference>
<dbReference type="RefSeq" id="WP_165440619.1">
    <property type="nucleotide sequence ID" value="NZ_SJPI01000001.1"/>
</dbReference>
<comment type="caution">
    <text evidence="9">The sequence shown here is derived from an EMBL/GenBank/DDBJ whole genome shotgun (WGS) entry which is preliminary data.</text>
</comment>